<keyword evidence="10" id="KW-0411">Iron-sulfur</keyword>
<evidence type="ECO:0000313" key="15">
    <source>
        <dbReference type="EMBL" id="MTU04628.1"/>
    </source>
</evidence>
<evidence type="ECO:0000256" key="5">
    <source>
        <dbReference type="ARBA" id="ARBA00022485"/>
    </source>
</evidence>
<dbReference type="InterPro" id="IPR001989">
    <property type="entry name" value="Radical_activat_CS"/>
</dbReference>
<keyword evidence="8 12" id="KW-0560">Oxidoreductase</keyword>
<dbReference type="EMBL" id="WNBM01000009">
    <property type="protein sequence ID" value="MTT76579.1"/>
    <property type="molecule type" value="Genomic_DNA"/>
</dbReference>
<protein>
    <recommendedName>
        <fullName evidence="4 12">Anaerobic ribonucleoside-triphosphate reductase-activating protein</fullName>
        <ecNumber evidence="12">1.97.1.-</ecNumber>
    </recommendedName>
</protein>
<dbReference type="GO" id="GO:0004748">
    <property type="term" value="F:ribonucleoside-diphosphate reductase activity, thioredoxin disulfide as acceptor"/>
    <property type="evidence" value="ECO:0007669"/>
    <property type="project" value="TreeGrafter"/>
</dbReference>
<organism evidence="14 17">
    <name type="scientific">Phascolarctobacterium faecium</name>
    <dbReference type="NCBI Taxonomy" id="33025"/>
    <lineage>
        <taxon>Bacteria</taxon>
        <taxon>Bacillati</taxon>
        <taxon>Bacillota</taxon>
        <taxon>Negativicutes</taxon>
        <taxon>Acidaminococcales</taxon>
        <taxon>Acidaminococcaceae</taxon>
        <taxon>Phascolarctobacterium</taxon>
    </lineage>
</organism>
<dbReference type="InterPro" id="IPR013785">
    <property type="entry name" value="Aldolase_TIM"/>
</dbReference>
<evidence type="ECO:0000256" key="9">
    <source>
        <dbReference type="ARBA" id="ARBA00023004"/>
    </source>
</evidence>
<comment type="catalytic activity">
    <reaction evidence="11">
        <text>glycyl-[protein] + reduced [flavodoxin] + S-adenosyl-L-methionine = glycin-2-yl radical-[protein] + semiquinone [flavodoxin] + 5'-deoxyadenosine + L-methionine + H(+)</text>
        <dbReference type="Rhea" id="RHEA:61976"/>
        <dbReference type="Rhea" id="RHEA-COMP:10622"/>
        <dbReference type="Rhea" id="RHEA-COMP:14480"/>
        <dbReference type="Rhea" id="RHEA-COMP:15993"/>
        <dbReference type="Rhea" id="RHEA-COMP:15994"/>
        <dbReference type="ChEBI" id="CHEBI:15378"/>
        <dbReference type="ChEBI" id="CHEBI:17319"/>
        <dbReference type="ChEBI" id="CHEBI:29947"/>
        <dbReference type="ChEBI" id="CHEBI:32722"/>
        <dbReference type="ChEBI" id="CHEBI:57618"/>
        <dbReference type="ChEBI" id="CHEBI:57844"/>
        <dbReference type="ChEBI" id="CHEBI:59789"/>
        <dbReference type="ChEBI" id="CHEBI:140311"/>
    </reaction>
</comment>
<dbReference type="Gene3D" id="3.20.20.70">
    <property type="entry name" value="Aldolase class I"/>
    <property type="match status" value="1"/>
</dbReference>
<dbReference type="RefSeq" id="WP_173020371.1">
    <property type="nucleotide sequence ID" value="NZ_DBGBTM010000026.1"/>
</dbReference>
<dbReference type="Proteomes" id="UP000443070">
    <property type="component" value="Unassembled WGS sequence"/>
</dbReference>
<dbReference type="PIRSF" id="PIRSF000368">
    <property type="entry name" value="NrdG"/>
    <property type="match status" value="1"/>
</dbReference>
<dbReference type="GO" id="GO:0043365">
    <property type="term" value="F:[formate-C-acetyltransferase]-activating enzyme activity"/>
    <property type="evidence" value="ECO:0007669"/>
    <property type="project" value="InterPro"/>
</dbReference>
<keyword evidence="7" id="KW-0479">Metal-binding</keyword>
<dbReference type="InterPro" id="IPR058240">
    <property type="entry name" value="rSAM_sf"/>
</dbReference>
<dbReference type="SFLD" id="SFLDG01063">
    <property type="entry name" value="activating_enzymes__group_1"/>
    <property type="match status" value="1"/>
</dbReference>
<dbReference type="AlphaFoldDB" id="A0A7X3BWA2"/>
<dbReference type="NCBIfam" id="TIGR02491">
    <property type="entry name" value="NrdG"/>
    <property type="match status" value="1"/>
</dbReference>
<dbReference type="CDD" id="cd01335">
    <property type="entry name" value="Radical_SAM"/>
    <property type="match status" value="1"/>
</dbReference>
<name>A0A7X3BWA2_9FIRM</name>
<feature type="domain" description="Radical SAM core" evidence="13">
    <location>
        <begin position="13"/>
        <end position="162"/>
    </location>
</feature>
<dbReference type="InterPro" id="IPR034457">
    <property type="entry name" value="Organic_radical-activating"/>
</dbReference>
<gene>
    <name evidence="14" type="primary">nrdG</name>
    <name evidence="14" type="ORF">GMD11_09930</name>
    <name evidence="15" type="ORF">GMD18_09475</name>
</gene>
<dbReference type="SFLD" id="SFLDG01066">
    <property type="entry name" value="organic_radical-activating_enz"/>
    <property type="match status" value="1"/>
</dbReference>
<evidence type="ECO:0000313" key="16">
    <source>
        <dbReference type="Proteomes" id="UP000443070"/>
    </source>
</evidence>
<evidence type="ECO:0000256" key="6">
    <source>
        <dbReference type="ARBA" id="ARBA00022691"/>
    </source>
</evidence>
<dbReference type="GO" id="GO:0046872">
    <property type="term" value="F:metal ion binding"/>
    <property type="evidence" value="ECO:0007669"/>
    <property type="project" value="UniProtKB-KW"/>
</dbReference>
<evidence type="ECO:0000256" key="7">
    <source>
        <dbReference type="ARBA" id="ARBA00022723"/>
    </source>
</evidence>
<proteinExistence type="inferred from homology"/>
<evidence type="ECO:0000313" key="14">
    <source>
        <dbReference type="EMBL" id="MTT76579.1"/>
    </source>
</evidence>
<dbReference type="SFLD" id="SFLDF00299">
    <property type="entry name" value="anaerobic_ribonucleoside-triph"/>
    <property type="match status" value="1"/>
</dbReference>
<evidence type="ECO:0000256" key="11">
    <source>
        <dbReference type="ARBA" id="ARBA00047365"/>
    </source>
</evidence>
<keyword evidence="16" id="KW-1185">Reference proteome</keyword>
<dbReference type="PANTHER" id="PTHR30352:SF2">
    <property type="entry name" value="ANAEROBIC RIBONUCLEOSIDE-TRIPHOSPHATE REDUCTASE-ACTIVATING PROTEIN"/>
    <property type="match status" value="1"/>
</dbReference>
<comment type="cofactor">
    <cofactor evidence="1">
        <name>[4Fe-4S] cluster</name>
        <dbReference type="ChEBI" id="CHEBI:49883"/>
    </cofactor>
</comment>
<evidence type="ECO:0000256" key="4">
    <source>
        <dbReference type="ARBA" id="ARBA00014281"/>
    </source>
</evidence>
<keyword evidence="6" id="KW-0949">S-adenosyl-L-methionine</keyword>
<evidence type="ECO:0000259" key="13">
    <source>
        <dbReference type="PROSITE" id="PS51918"/>
    </source>
</evidence>
<accession>A0A7X3BWA2</accession>
<evidence type="ECO:0000256" key="8">
    <source>
        <dbReference type="ARBA" id="ARBA00023002"/>
    </source>
</evidence>
<evidence type="ECO:0000256" key="3">
    <source>
        <dbReference type="ARBA" id="ARBA00009777"/>
    </source>
</evidence>
<dbReference type="SFLD" id="SFLDS00029">
    <property type="entry name" value="Radical_SAM"/>
    <property type="match status" value="1"/>
</dbReference>
<dbReference type="PROSITE" id="PS01087">
    <property type="entry name" value="RADICAL_ACTIVATING"/>
    <property type="match status" value="1"/>
</dbReference>
<reference evidence="16 17" key="1">
    <citation type="journal article" date="2019" name="Nat. Med.">
        <title>A library of human gut bacterial isolates paired with longitudinal multiomics data enables mechanistic microbiome research.</title>
        <authorList>
            <person name="Poyet M."/>
            <person name="Groussin M."/>
            <person name="Gibbons S.M."/>
            <person name="Avila-Pacheco J."/>
            <person name="Jiang X."/>
            <person name="Kearney S.M."/>
            <person name="Perrotta A.R."/>
            <person name="Berdy B."/>
            <person name="Zhao S."/>
            <person name="Lieberman T.D."/>
            <person name="Swanson P.K."/>
            <person name="Smith M."/>
            <person name="Roesemann S."/>
            <person name="Alexander J.E."/>
            <person name="Rich S.A."/>
            <person name="Livny J."/>
            <person name="Vlamakis H."/>
            <person name="Clish C."/>
            <person name="Bullock K."/>
            <person name="Deik A."/>
            <person name="Scott J."/>
            <person name="Pierce K.A."/>
            <person name="Xavier R.J."/>
            <person name="Alm E.J."/>
        </authorList>
    </citation>
    <scope>NUCLEOTIDE SEQUENCE [LARGE SCALE GENOMIC DNA]</scope>
    <source>
        <strain evidence="14 17">BIOML-A13</strain>
        <strain evidence="15 16">BIOML-A3</strain>
    </source>
</reference>
<keyword evidence="9" id="KW-0408">Iron</keyword>
<evidence type="ECO:0000313" key="17">
    <source>
        <dbReference type="Proteomes" id="UP000484547"/>
    </source>
</evidence>
<sequence length="162" mass="18088">MLKVAAILEESIVDGPGIRSVIFFQGCPRHCEGCHNPDLLPFEGGKDYSPQQLAEEVFSKLTPLHRGITLSGGDPLAQADDILEFLKLIRSENPKLTVWCYTGYRYDEVKDYPVLQEIDVLVDGPFILAQRNLDLPFRGSDNQRLIDLTATRKSGSVVEVNL</sequence>
<evidence type="ECO:0000256" key="2">
    <source>
        <dbReference type="ARBA" id="ARBA00003852"/>
    </source>
</evidence>
<dbReference type="EMBL" id="WNBW01000009">
    <property type="protein sequence ID" value="MTU04628.1"/>
    <property type="molecule type" value="Genomic_DNA"/>
</dbReference>
<dbReference type="PANTHER" id="PTHR30352">
    <property type="entry name" value="PYRUVATE FORMATE-LYASE-ACTIVATING ENZYME"/>
    <property type="match status" value="1"/>
</dbReference>
<comment type="caution">
    <text evidence="14">The sequence shown here is derived from an EMBL/GenBank/DDBJ whole genome shotgun (WGS) entry which is preliminary data.</text>
</comment>
<keyword evidence="5" id="KW-0004">4Fe-4S</keyword>
<evidence type="ECO:0000256" key="1">
    <source>
        <dbReference type="ARBA" id="ARBA00001966"/>
    </source>
</evidence>
<comment type="similarity">
    <text evidence="3 12">Belongs to the organic radical-activating enzymes family.</text>
</comment>
<dbReference type="InterPro" id="IPR012837">
    <property type="entry name" value="NrdG"/>
</dbReference>
<dbReference type="Proteomes" id="UP000484547">
    <property type="component" value="Unassembled WGS sequence"/>
</dbReference>
<evidence type="ECO:0000256" key="10">
    <source>
        <dbReference type="ARBA" id="ARBA00023014"/>
    </source>
</evidence>
<dbReference type="PROSITE" id="PS51918">
    <property type="entry name" value="RADICAL_SAM"/>
    <property type="match status" value="1"/>
</dbReference>
<dbReference type="SUPFAM" id="SSF102114">
    <property type="entry name" value="Radical SAM enzymes"/>
    <property type="match status" value="1"/>
</dbReference>
<dbReference type="EC" id="1.97.1.-" evidence="12"/>
<dbReference type="InterPro" id="IPR007197">
    <property type="entry name" value="rSAM"/>
</dbReference>
<dbReference type="GO" id="GO:0051539">
    <property type="term" value="F:4 iron, 4 sulfur cluster binding"/>
    <property type="evidence" value="ECO:0007669"/>
    <property type="project" value="UniProtKB-KW"/>
</dbReference>
<comment type="function">
    <text evidence="2 12">Activation of anaerobic ribonucleoside-triphosphate reductase under anaerobic conditions by generation of an organic free radical, using S-adenosylmethionine and reduced flavodoxin as cosubstrates to produce 5'-deoxy-adenosine.</text>
</comment>
<dbReference type="Pfam" id="PF13353">
    <property type="entry name" value="Fer4_12"/>
    <property type="match status" value="1"/>
</dbReference>
<evidence type="ECO:0000256" key="12">
    <source>
        <dbReference type="PIRNR" id="PIRNR000368"/>
    </source>
</evidence>